<accession>A0AAV4STD5</accession>
<comment type="caution">
    <text evidence="1">The sequence shown here is derived from an EMBL/GenBank/DDBJ whole genome shotgun (WGS) entry which is preliminary data.</text>
</comment>
<name>A0AAV4STD5_CAEEX</name>
<gene>
    <name evidence="1" type="ORF">CEXT_275091</name>
</gene>
<dbReference type="AlphaFoldDB" id="A0AAV4STD5"/>
<dbReference type="EMBL" id="BPLR01010072">
    <property type="protein sequence ID" value="GIY36652.1"/>
    <property type="molecule type" value="Genomic_DNA"/>
</dbReference>
<evidence type="ECO:0000313" key="1">
    <source>
        <dbReference type="EMBL" id="GIY36652.1"/>
    </source>
</evidence>
<evidence type="ECO:0000313" key="2">
    <source>
        <dbReference type="Proteomes" id="UP001054945"/>
    </source>
</evidence>
<sequence length="92" mass="10288">MARNLAVKLIVINGQSLSRVAGFRTVKFRHCKEPEDRGRGRDVADSASVLTRCRLNDSKIKKAPVWCSGHGAFTIFSIFSLQESLSLSLYFK</sequence>
<dbReference type="Proteomes" id="UP001054945">
    <property type="component" value="Unassembled WGS sequence"/>
</dbReference>
<organism evidence="1 2">
    <name type="scientific">Caerostris extrusa</name>
    <name type="common">Bark spider</name>
    <name type="synonym">Caerostris bankana</name>
    <dbReference type="NCBI Taxonomy" id="172846"/>
    <lineage>
        <taxon>Eukaryota</taxon>
        <taxon>Metazoa</taxon>
        <taxon>Ecdysozoa</taxon>
        <taxon>Arthropoda</taxon>
        <taxon>Chelicerata</taxon>
        <taxon>Arachnida</taxon>
        <taxon>Araneae</taxon>
        <taxon>Araneomorphae</taxon>
        <taxon>Entelegynae</taxon>
        <taxon>Araneoidea</taxon>
        <taxon>Araneidae</taxon>
        <taxon>Caerostris</taxon>
    </lineage>
</organism>
<keyword evidence="2" id="KW-1185">Reference proteome</keyword>
<protein>
    <submittedName>
        <fullName evidence="1">Uncharacterized protein</fullName>
    </submittedName>
</protein>
<reference evidence="1 2" key="1">
    <citation type="submission" date="2021-06" db="EMBL/GenBank/DDBJ databases">
        <title>Caerostris extrusa draft genome.</title>
        <authorList>
            <person name="Kono N."/>
            <person name="Arakawa K."/>
        </authorList>
    </citation>
    <scope>NUCLEOTIDE SEQUENCE [LARGE SCALE GENOMIC DNA]</scope>
</reference>
<proteinExistence type="predicted"/>